<dbReference type="PROSITE" id="PS50931">
    <property type="entry name" value="HTH_LYSR"/>
    <property type="match status" value="1"/>
</dbReference>
<dbReference type="GO" id="GO:0005829">
    <property type="term" value="C:cytosol"/>
    <property type="evidence" value="ECO:0007669"/>
    <property type="project" value="TreeGrafter"/>
</dbReference>
<dbReference type="EMBL" id="JABBFW010000029">
    <property type="protein sequence ID" value="NML18280.1"/>
    <property type="molecule type" value="Genomic_DNA"/>
</dbReference>
<dbReference type="GO" id="GO:0003700">
    <property type="term" value="F:DNA-binding transcription factor activity"/>
    <property type="evidence" value="ECO:0007669"/>
    <property type="project" value="InterPro"/>
</dbReference>
<comment type="caution">
    <text evidence="6">The sequence shown here is derived from an EMBL/GenBank/DDBJ whole genome shotgun (WGS) entry which is preliminary data.</text>
</comment>
<evidence type="ECO:0000256" key="1">
    <source>
        <dbReference type="ARBA" id="ARBA00009437"/>
    </source>
</evidence>
<gene>
    <name evidence="6" type="ORF">HHL10_25250</name>
</gene>
<dbReference type="PRINTS" id="PR00039">
    <property type="entry name" value="HTHLYSR"/>
</dbReference>
<dbReference type="RefSeq" id="WP_169163176.1">
    <property type="nucleotide sequence ID" value="NZ_JABBFW010000029.1"/>
</dbReference>
<protein>
    <submittedName>
        <fullName evidence="6">LysR family transcriptional regulator</fullName>
    </submittedName>
</protein>
<evidence type="ECO:0000256" key="3">
    <source>
        <dbReference type="ARBA" id="ARBA00023125"/>
    </source>
</evidence>
<dbReference type="InterPro" id="IPR005119">
    <property type="entry name" value="LysR_subst-bd"/>
</dbReference>
<name>A0A848FJ91_9BURK</name>
<dbReference type="Pfam" id="PF03466">
    <property type="entry name" value="LysR_substrate"/>
    <property type="match status" value="1"/>
</dbReference>
<reference evidence="6 7" key="1">
    <citation type="submission" date="2020-04" db="EMBL/GenBank/DDBJ databases">
        <title>Azohydromonas sp. isolated from soil.</title>
        <authorList>
            <person name="Dahal R.H."/>
        </authorList>
    </citation>
    <scope>NUCLEOTIDE SEQUENCE [LARGE SCALE GENOMIC DNA]</scope>
    <source>
        <strain evidence="6 7">G-1-1-14</strain>
    </source>
</reference>
<keyword evidence="3" id="KW-0238">DNA-binding</keyword>
<comment type="similarity">
    <text evidence="1">Belongs to the LysR transcriptional regulatory family.</text>
</comment>
<evidence type="ECO:0000313" key="6">
    <source>
        <dbReference type="EMBL" id="NML18280.1"/>
    </source>
</evidence>
<dbReference type="SUPFAM" id="SSF46785">
    <property type="entry name" value="Winged helix' DNA-binding domain"/>
    <property type="match status" value="1"/>
</dbReference>
<dbReference type="InterPro" id="IPR050950">
    <property type="entry name" value="HTH-type_LysR_regulators"/>
</dbReference>
<dbReference type="Gene3D" id="3.40.190.290">
    <property type="match status" value="1"/>
</dbReference>
<dbReference type="PANTHER" id="PTHR30419">
    <property type="entry name" value="HTH-TYPE TRANSCRIPTIONAL REGULATOR YBHD"/>
    <property type="match status" value="1"/>
</dbReference>
<dbReference type="InterPro" id="IPR036390">
    <property type="entry name" value="WH_DNA-bd_sf"/>
</dbReference>
<dbReference type="Pfam" id="PF00126">
    <property type="entry name" value="HTH_1"/>
    <property type="match status" value="1"/>
</dbReference>
<keyword evidence="4" id="KW-0804">Transcription</keyword>
<sequence length="311" mass="33612">MNGLVSARHLLQRLRLRQVALLLALQRLGTLRAAAAELGMTQPAATQMLQELEATLELPLFERAGRGLRPTAAGAAVMAHFEGLHGSLEALARTLEGLREGGGGVLAVGCIAASSPTLLVRAVAALKRERPLLKVRIVTETSDHLLDLLDQGELDLVIGRITEGHAHGDYDSTVLAAEPLSVVVGPRNSRARDKELTLPALMRDPWVLQPRPSPMRELLEQEFRLHGLDTPRNLVETASMHTTVFLISEAPMVAVLPAALAARHELEGLLRVLPLRLHQALEPYRAIVPKQRPLGVAAQRFLDLLGAALAA</sequence>
<evidence type="ECO:0000259" key="5">
    <source>
        <dbReference type="PROSITE" id="PS50931"/>
    </source>
</evidence>
<proteinExistence type="inferred from homology"/>
<dbReference type="Proteomes" id="UP000574067">
    <property type="component" value="Unassembled WGS sequence"/>
</dbReference>
<organism evidence="6 7">
    <name type="scientific">Azohydromonas caseinilytica</name>
    <dbReference type="NCBI Taxonomy" id="2728836"/>
    <lineage>
        <taxon>Bacteria</taxon>
        <taxon>Pseudomonadati</taxon>
        <taxon>Pseudomonadota</taxon>
        <taxon>Betaproteobacteria</taxon>
        <taxon>Burkholderiales</taxon>
        <taxon>Sphaerotilaceae</taxon>
        <taxon>Azohydromonas</taxon>
    </lineage>
</organism>
<dbReference type="InterPro" id="IPR000847">
    <property type="entry name" value="LysR_HTH_N"/>
</dbReference>
<feature type="domain" description="HTH lysR-type" evidence="5">
    <location>
        <begin position="14"/>
        <end position="71"/>
    </location>
</feature>
<dbReference type="SUPFAM" id="SSF53850">
    <property type="entry name" value="Periplasmic binding protein-like II"/>
    <property type="match status" value="1"/>
</dbReference>
<dbReference type="GO" id="GO:0003677">
    <property type="term" value="F:DNA binding"/>
    <property type="evidence" value="ECO:0007669"/>
    <property type="project" value="UniProtKB-KW"/>
</dbReference>
<keyword evidence="2" id="KW-0805">Transcription regulation</keyword>
<evidence type="ECO:0000256" key="4">
    <source>
        <dbReference type="ARBA" id="ARBA00023163"/>
    </source>
</evidence>
<accession>A0A848FJ91</accession>
<dbReference type="PANTHER" id="PTHR30419:SF8">
    <property type="entry name" value="NITROGEN ASSIMILATION TRANSCRIPTIONAL ACTIVATOR-RELATED"/>
    <property type="match status" value="1"/>
</dbReference>
<keyword evidence="7" id="KW-1185">Reference proteome</keyword>
<dbReference type="Gene3D" id="1.10.10.10">
    <property type="entry name" value="Winged helix-like DNA-binding domain superfamily/Winged helix DNA-binding domain"/>
    <property type="match status" value="1"/>
</dbReference>
<dbReference type="AlphaFoldDB" id="A0A848FJ91"/>
<evidence type="ECO:0000313" key="7">
    <source>
        <dbReference type="Proteomes" id="UP000574067"/>
    </source>
</evidence>
<evidence type="ECO:0000256" key="2">
    <source>
        <dbReference type="ARBA" id="ARBA00023015"/>
    </source>
</evidence>
<dbReference type="InterPro" id="IPR036388">
    <property type="entry name" value="WH-like_DNA-bd_sf"/>
</dbReference>